<dbReference type="EMBL" id="LNYB01000023">
    <property type="protein sequence ID" value="KTD02619.1"/>
    <property type="molecule type" value="Genomic_DNA"/>
</dbReference>
<organism evidence="2 4">
    <name type="scientific">Legionella feeleii</name>
    <dbReference type="NCBI Taxonomy" id="453"/>
    <lineage>
        <taxon>Bacteria</taxon>
        <taxon>Pseudomonadati</taxon>
        <taxon>Pseudomonadota</taxon>
        <taxon>Gammaproteobacteria</taxon>
        <taxon>Legionellales</taxon>
        <taxon>Legionellaceae</taxon>
        <taxon>Legionella</taxon>
    </lineage>
</organism>
<dbReference type="AlphaFoldDB" id="A0A0W0U4R3"/>
<dbReference type="EMBL" id="UASS01000037">
    <property type="protein sequence ID" value="SPX62106.1"/>
    <property type="molecule type" value="Genomic_DNA"/>
</dbReference>
<evidence type="ECO:0000313" key="3">
    <source>
        <dbReference type="EMBL" id="SPX62106.1"/>
    </source>
</evidence>
<dbReference type="Pfam" id="PF06903">
    <property type="entry name" value="VirK"/>
    <property type="match status" value="1"/>
</dbReference>
<dbReference type="RefSeq" id="WP_058444075.1">
    <property type="nucleotide sequence ID" value="NZ_CAAAHT010000014.1"/>
</dbReference>
<feature type="chain" id="PRO_5036003109" evidence="1">
    <location>
        <begin position="19"/>
        <end position="140"/>
    </location>
</feature>
<dbReference type="PATRIC" id="fig|453.4.peg.839"/>
<dbReference type="OrthoDB" id="5645049at2"/>
<dbReference type="Proteomes" id="UP000251942">
    <property type="component" value="Unassembled WGS sequence"/>
</dbReference>
<dbReference type="Proteomes" id="UP000054698">
    <property type="component" value="Unassembled WGS sequence"/>
</dbReference>
<feature type="signal peptide" evidence="1">
    <location>
        <begin position="1"/>
        <end position="18"/>
    </location>
</feature>
<accession>A0A0W0U4R3</accession>
<evidence type="ECO:0000313" key="5">
    <source>
        <dbReference type="Proteomes" id="UP000251942"/>
    </source>
</evidence>
<reference evidence="2 4" key="1">
    <citation type="submission" date="2015-11" db="EMBL/GenBank/DDBJ databases">
        <title>Genomic analysis of 38 Legionella species identifies large and diverse effector repertoires.</title>
        <authorList>
            <person name="Burstein D."/>
            <person name="Amaro F."/>
            <person name="Zusman T."/>
            <person name="Lifshitz Z."/>
            <person name="Cohen O."/>
            <person name="Gilbert J.A."/>
            <person name="Pupko T."/>
            <person name="Shuman H.A."/>
            <person name="Segal G."/>
        </authorList>
    </citation>
    <scope>NUCLEOTIDE SEQUENCE [LARGE SCALE GENOMIC DNA]</scope>
    <source>
        <strain evidence="2 4">WO-44C</strain>
    </source>
</reference>
<sequence length="140" mass="15747">MKKQLMSILALLSFSVHASELSTFAEVADAVVQGKQLSFVVSFKDCESENPPPNIKASFRPHALMLIANNRVTASDKHFTLDNLGNPTIEFVKYNIHADTRVEVQVDVMSAKDYHPVERHQINCQLGKSFQVFSNERQIT</sequence>
<evidence type="ECO:0000313" key="2">
    <source>
        <dbReference type="EMBL" id="KTD02619.1"/>
    </source>
</evidence>
<protein>
    <submittedName>
        <fullName evidence="2">VirK protein</fullName>
    </submittedName>
</protein>
<evidence type="ECO:0000313" key="4">
    <source>
        <dbReference type="Proteomes" id="UP000054698"/>
    </source>
</evidence>
<gene>
    <name evidence="2" type="ORF">Lfee_0774</name>
    <name evidence="3" type="ORF">NCTC12022_02863</name>
</gene>
<name>A0A0W0U4R3_9GAMM</name>
<dbReference type="InterPro" id="IPR010694">
    <property type="entry name" value="Uncharacterised_VirK"/>
</dbReference>
<evidence type="ECO:0000256" key="1">
    <source>
        <dbReference type="SAM" id="SignalP"/>
    </source>
</evidence>
<keyword evidence="1" id="KW-0732">Signal</keyword>
<reference evidence="3 5" key="2">
    <citation type="submission" date="2018-06" db="EMBL/GenBank/DDBJ databases">
        <authorList>
            <consortium name="Pathogen Informatics"/>
            <person name="Doyle S."/>
        </authorList>
    </citation>
    <scope>NUCLEOTIDE SEQUENCE [LARGE SCALE GENOMIC DNA]</scope>
    <source>
        <strain evidence="3 5">NCTC12022</strain>
    </source>
</reference>
<proteinExistence type="predicted"/>
<keyword evidence="4" id="KW-1185">Reference proteome</keyword>